<dbReference type="InterPro" id="IPR009057">
    <property type="entry name" value="Homeodomain-like_sf"/>
</dbReference>
<dbReference type="EMBL" id="LITT01000003">
    <property type="protein sequence ID" value="OAA91948.1"/>
    <property type="molecule type" value="Genomic_DNA"/>
</dbReference>
<evidence type="ECO:0000259" key="3">
    <source>
        <dbReference type="PROSITE" id="PS50977"/>
    </source>
</evidence>
<comment type="caution">
    <text evidence="4">The sequence shown here is derived from an EMBL/GenBank/DDBJ whole genome shotgun (WGS) entry which is preliminary data.</text>
</comment>
<proteinExistence type="predicted"/>
<dbReference type="Gene3D" id="1.10.357.10">
    <property type="entry name" value="Tetracycline Repressor, domain 2"/>
    <property type="match status" value="1"/>
</dbReference>
<dbReference type="InterPro" id="IPR050624">
    <property type="entry name" value="HTH-type_Tx_Regulator"/>
</dbReference>
<protein>
    <submittedName>
        <fullName evidence="4">Fatty acid metabolism regulator protein</fullName>
    </submittedName>
</protein>
<dbReference type="PROSITE" id="PS01081">
    <property type="entry name" value="HTH_TETR_1"/>
    <property type="match status" value="1"/>
</dbReference>
<gene>
    <name evidence="4" type="primary">fadR_1</name>
    <name evidence="4" type="ORF">WY13_00350</name>
</gene>
<accession>A0A166SBL6</accession>
<dbReference type="PRINTS" id="PR00455">
    <property type="entry name" value="HTHTETR"/>
</dbReference>
<organism evidence="4 5">
    <name type="scientific">Clostridium ljungdahlii</name>
    <dbReference type="NCBI Taxonomy" id="1538"/>
    <lineage>
        <taxon>Bacteria</taxon>
        <taxon>Bacillati</taxon>
        <taxon>Bacillota</taxon>
        <taxon>Clostridia</taxon>
        <taxon>Eubacteriales</taxon>
        <taxon>Clostridiaceae</taxon>
        <taxon>Clostridium</taxon>
    </lineage>
</organism>
<dbReference type="GO" id="GO:0003677">
    <property type="term" value="F:DNA binding"/>
    <property type="evidence" value="ECO:0007669"/>
    <property type="project" value="UniProtKB-UniRule"/>
</dbReference>
<dbReference type="OrthoDB" id="9808476at2"/>
<dbReference type="PATRIC" id="fig|1538.10.peg.839"/>
<dbReference type="PROSITE" id="PS50977">
    <property type="entry name" value="HTH_TETR_2"/>
    <property type="match status" value="1"/>
</dbReference>
<evidence type="ECO:0000256" key="1">
    <source>
        <dbReference type="ARBA" id="ARBA00023125"/>
    </source>
</evidence>
<evidence type="ECO:0000256" key="2">
    <source>
        <dbReference type="PROSITE-ProRule" id="PRU00335"/>
    </source>
</evidence>
<feature type="domain" description="HTH tetR-type" evidence="3">
    <location>
        <begin position="16"/>
        <end position="76"/>
    </location>
</feature>
<sequence>MINERKIREPKQKRSIEKKDKILKAGYKLICKNGYYKTTTSEIAAEAGVSIGCLYSYFKDKHTIFLDILKKYQAQFDKLRDEFMNKMLLFKSPEECFREFMLILVDIHDKSVDFQREVKTLYFYDAEVAALSDEQRKKIQDAALYSIKLYKEYIDIDDYEAAAIVTSLIINSVVDDISLYKSSIDRNRILDEAVKALCRYLKMKPINHLNKH</sequence>
<dbReference type="RefSeq" id="WP_063553980.1">
    <property type="nucleotide sequence ID" value="NZ_LITT01000003.1"/>
</dbReference>
<evidence type="ECO:0000313" key="4">
    <source>
        <dbReference type="EMBL" id="OAA91948.1"/>
    </source>
</evidence>
<reference evidence="4 5" key="1">
    <citation type="journal article" date="2015" name="Biotechnol. Bioeng.">
        <title>Genome sequence and phenotypic characterization of Caulobacter segnis.</title>
        <authorList>
            <person name="Patel S."/>
            <person name="Fletcher B."/>
            <person name="Scott D.C."/>
            <person name="Ely B."/>
        </authorList>
    </citation>
    <scope>NUCLEOTIDE SEQUENCE [LARGE SCALE GENOMIC DNA]</scope>
    <source>
        <strain evidence="4 5">ERI-2</strain>
    </source>
</reference>
<dbReference type="Gene3D" id="1.10.10.60">
    <property type="entry name" value="Homeodomain-like"/>
    <property type="match status" value="1"/>
</dbReference>
<dbReference type="Proteomes" id="UP000077407">
    <property type="component" value="Unassembled WGS sequence"/>
</dbReference>
<dbReference type="InterPro" id="IPR001647">
    <property type="entry name" value="HTH_TetR"/>
</dbReference>
<dbReference type="InterPro" id="IPR023772">
    <property type="entry name" value="DNA-bd_HTH_TetR-type_CS"/>
</dbReference>
<dbReference type="AlphaFoldDB" id="A0A166SBL6"/>
<dbReference type="PANTHER" id="PTHR43479">
    <property type="entry name" value="ACREF/ENVCD OPERON REPRESSOR-RELATED"/>
    <property type="match status" value="1"/>
</dbReference>
<dbReference type="SUPFAM" id="SSF46689">
    <property type="entry name" value="Homeodomain-like"/>
    <property type="match status" value="1"/>
</dbReference>
<keyword evidence="1 2" id="KW-0238">DNA-binding</keyword>
<dbReference type="PANTHER" id="PTHR43479:SF11">
    <property type="entry name" value="ACREF_ENVCD OPERON REPRESSOR-RELATED"/>
    <property type="match status" value="1"/>
</dbReference>
<dbReference type="Pfam" id="PF00440">
    <property type="entry name" value="TetR_N"/>
    <property type="match status" value="1"/>
</dbReference>
<name>A0A166SBL6_9CLOT</name>
<feature type="DNA-binding region" description="H-T-H motif" evidence="2">
    <location>
        <begin position="39"/>
        <end position="58"/>
    </location>
</feature>
<evidence type="ECO:0000313" key="5">
    <source>
        <dbReference type="Proteomes" id="UP000077407"/>
    </source>
</evidence>